<feature type="signal peptide" evidence="3">
    <location>
        <begin position="1"/>
        <end position="23"/>
    </location>
</feature>
<keyword evidence="5" id="KW-1185">Reference proteome</keyword>
<dbReference type="KEGG" id="mri:Mal4_39620"/>
<feature type="transmembrane region" description="Helical" evidence="2">
    <location>
        <begin position="142"/>
        <end position="160"/>
    </location>
</feature>
<dbReference type="PROSITE" id="PS51257">
    <property type="entry name" value="PROKAR_LIPOPROTEIN"/>
    <property type="match status" value="1"/>
</dbReference>
<gene>
    <name evidence="4" type="ORF">Mal4_39620</name>
</gene>
<keyword evidence="2" id="KW-0472">Membrane</keyword>
<evidence type="ECO:0000256" key="2">
    <source>
        <dbReference type="SAM" id="Phobius"/>
    </source>
</evidence>
<feature type="chain" id="PRO_5022019005" evidence="3">
    <location>
        <begin position="24"/>
        <end position="201"/>
    </location>
</feature>
<evidence type="ECO:0000313" key="4">
    <source>
        <dbReference type="EMBL" id="QDU39616.1"/>
    </source>
</evidence>
<keyword evidence="2" id="KW-0812">Transmembrane</keyword>
<evidence type="ECO:0000256" key="1">
    <source>
        <dbReference type="SAM" id="MobiDB-lite"/>
    </source>
</evidence>
<evidence type="ECO:0000256" key="3">
    <source>
        <dbReference type="SAM" id="SignalP"/>
    </source>
</evidence>
<evidence type="ECO:0000313" key="5">
    <source>
        <dbReference type="Proteomes" id="UP000320496"/>
    </source>
</evidence>
<accession>A0A517ZAT5</accession>
<dbReference type="RefSeq" id="WP_145370782.1">
    <property type="nucleotide sequence ID" value="NZ_CP036275.1"/>
</dbReference>
<feature type="transmembrane region" description="Helical" evidence="2">
    <location>
        <begin position="166"/>
        <end position="184"/>
    </location>
</feature>
<keyword evidence="3" id="KW-0732">Signal</keyword>
<reference evidence="4 5" key="1">
    <citation type="submission" date="2019-02" db="EMBL/GenBank/DDBJ databases">
        <title>Deep-cultivation of Planctomycetes and their phenomic and genomic characterization uncovers novel biology.</title>
        <authorList>
            <person name="Wiegand S."/>
            <person name="Jogler M."/>
            <person name="Boedeker C."/>
            <person name="Pinto D."/>
            <person name="Vollmers J."/>
            <person name="Rivas-Marin E."/>
            <person name="Kohn T."/>
            <person name="Peeters S.H."/>
            <person name="Heuer A."/>
            <person name="Rast P."/>
            <person name="Oberbeckmann S."/>
            <person name="Bunk B."/>
            <person name="Jeske O."/>
            <person name="Meyerdierks A."/>
            <person name="Storesund J.E."/>
            <person name="Kallscheuer N."/>
            <person name="Luecker S."/>
            <person name="Lage O.M."/>
            <person name="Pohl T."/>
            <person name="Merkel B.J."/>
            <person name="Hornburger P."/>
            <person name="Mueller R.-W."/>
            <person name="Bruemmer F."/>
            <person name="Labrenz M."/>
            <person name="Spormann A.M."/>
            <person name="Op den Camp H."/>
            <person name="Overmann J."/>
            <person name="Amann R."/>
            <person name="Jetten M.S.M."/>
            <person name="Mascher T."/>
            <person name="Medema M.H."/>
            <person name="Devos D.P."/>
            <person name="Kaster A.-K."/>
            <person name="Ovreas L."/>
            <person name="Rohde M."/>
            <person name="Galperin M.Y."/>
            <person name="Jogler C."/>
        </authorList>
    </citation>
    <scope>NUCLEOTIDE SEQUENCE [LARGE SCALE GENOMIC DNA]</scope>
    <source>
        <strain evidence="4 5">Mal4</strain>
    </source>
</reference>
<name>A0A517ZAT5_9PLAN</name>
<dbReference type="Proteomes" id="UP000320496">
    <property type="component" value="Chromosome"/>
</dbReference>
<feature type="transmembrane region" description="Helical" evidence="2">
    <location>
        <begin position="94"/>
        <end position="112"/>
    </location>
</feature>
<proteinExistence type="predicted"/>
<protein>
    <submittedName>
        <fullName evidence="4">Uncharacterized protein</fullName>
    </submittedName>
</protein>
<sequence length="201" mass="21859" precursor="true">MRPTWCFTVIAVAGLGCANAAFGNEQDAAANVADIEPEIDAGLRSTETAPHDTPPAEAAAVPDRPDGEPEDGEAPAAPARQEEGFLTRKAPPSVTLALAIAILLNFTGLWNVQQNSHQLLQTNELHQRERTALQEFYKRATLQRYLALLLSVGLFVAWYLERQLPILPAILGGLIFLKGLRMGGQGRLMIRAVQRRIRGSA</sequence>
<dbReference type="EMBL" id="CP036275">
    <property type="protein sequence ID" value="QDU39616.1"/>
    <property type="molecule type" value="Genomic_DNA"/>
</dbReference>
<organism evidence="4 5">
    <name type="scientific">Maioricimonas rarisocia</name>
    <dbReference type="NCBI Taxonomy" id="2528026"/>
    <lineage>
        <taxon>Bacteria</taxon>
        <taxon>Pseudomonadati</taxon>
        <taxon>Planctomycetota</taxon>
        <taxon>Planctomycetia</taxon>
        <taxon>Planctomycetales</taxon>
        <taxon>Planctomycetaceae</taxon>
        <taxon>Maioricimonas</taxon>
    </lineage>
</organism>
<feature type="region of interest" description="Disordered" evidence="1">
    <location>
        <begin position="45"/>
        <end position="83"/>
    </location>
</feature>
<dbReference type="AlphaFoldDB" id="A0A517ZAT5"/>
<keyword evidence="2" id="KW-1133">Transmembrane helix</keyword>